<dbReference type="Proteomes" id="UP000298009">
    <property type="component" value="Unassembled WGS sequence"/>
</dbReference>
<keyword evidence="4 7" id="KW-0812">Transmembrane</keyword>
<keyword evidence="9" id="KW-0808">Transferase</keyword>
<evidence type="ECO:0000256" key="3">
    <source>
        <dbReference type="ARBA" id="ARBA00022475"/>
    </source>
</evidence>
<evidence type="ECO:0000256" key="2">
    <source>
        <dbReference type="ARBA" id="ARBA00007400"/>
    </source>
</evidence>
<organism evidence="9 10">
    <name type="scientific">Leptospira noumeaensis</name>
    <dbReference type="NCBI Taxonomy" id="2484964"/>
    <lineage>
        <taxon>Bacteria</taxon>
        <taxon>Pseudomonadati</taxon>
        <taxon>Spirochaetota</taxon>
        <taxon>Spirochaetia</taxon>
        <taxon>Leptospirales</taxon>
        <taxon>Leptospiraceae</taxon>
        <taxon>Leptospira</taxon>
    </lineage>
</organism>
<keyword evidence="10" id="KW-1185">Reference proteome</keyword>
<comment type="caution">
    <text evidence="9">The sequence shown here is derived from an EMBL/GenBank/DDBJ whole genome shotgun (WGS) entry which is preliminary data.</text>
</comment>
<keyword evidence="5 7" id="KW-1133">Transmembrane helix</keyword>
<dbReference type="GO" id="GO:0016413">
    <property type="term" value="F:O-acetyltransferase activity"/>
    <property type="evidence" value="ECO:0007669"/>
    <property type="project" value="TreeGrafter"/>
</dbReference>
<feature type="transmembrane region" description="Helical" evidence="7">
    <location>
        <begin position="108"/>
        <end position="125"/>
    </location>
</feature>
<proteinExistence type="inferred from homology"/>
<dbReference type="OrthoDB" id="321153at2"/>
<dbReference type="Pfam" id="PF01757">
    <property type="entry name" value="Acyl_transf_3"/>
    <property type="match status" value="1"/>
</dbReference>
<name>A0A4R9I9A8_9LEPT</name>
<dbReference type="AlphaFoldDB" id="A0A4R9I9A8"/>
<dbReference type="PANTHER" id="PTHR40074">
    <property type="entry name" value="O-ACETYLTRANSFERASE WECH"/>
    <property type="match status" value="1"/>
</dbReference>
<feature type="transmembrane region" description="Helical" evidence="7">
    <location>
        <begin position="176"/>
        <end position="198"/>
    </location>
</feature>
<evidence type="ECO:0000256" key="4">
    <source>
        <dbReference type="ARBA" id="ARBA00022692"/>
    </source>
</evidence>
<evidence type="ECO:0000313" key="9">
    <source>
        <dbReference type="EMBL" id="TGK83069.1"/>
    </source>
</evidence>
<accession>A0A4R9I9A8</accession>
<dbReference type="GO" id="GO:0005886">
    <property type="term" value="C:plasma membrane"/>
    <property type="evidence" value="ECO:0007669"/>
    <property type="project" value="UniProtKB-SubCell"/>
</dbReference>
<feature type="transmembrane region" description="Helical" evidence="7">
    <location>
        <begin position="46"/>
        <end position="64"/>
    </location>
</feature>
<comment type="subcellular location">
    <subcellularLocation>
        <location evidence="1">Cell membrane</location>
        <topology evidence="1">Multi-pass membrane protein</topology>
    </subcellularLocation>
</comment>
<dbReference type="InterPro" id="IPR002656">
    <property type="entry name" value="Acyl_transf_3_dom"/>
</dbReference>
<comment type="similarity">
    <text evidence="2">Belongs to the acyltransferase 3 family.</text>
</comment>
<feature type="transmembrane region" description="Helical" evidence="7">
    <location>
        <begin position="263"/>
        <end position="281"/>
    </location>
</feature>
<feature type="transmembrane region" description="Helical" evidence="7">
    <location>
        <begin position="145"/>
        <end position="164"/>
    </location>
</feature>
<feature type="transmembrane region" description="Helical" evidence="7">
    <location>
        <begin position="76"/>
        <end position="96"/>
    </location>
</feature>
<evidence type="ECO:0000313" key="10">
    <source>
        <dbReference type="Proteomes" id="UP000298009"/>
    </source>
</evidence>
<feature type="domain" description="Acyltransferase 3" evidence="8">
    <location>
        <begin position="40"/>
        <end position="340"/>
    </location>
</feature>
<evidence type="ECO:0000256" key="7">
    <source>
        <dbReference type="SAM" id="Phobius"/>
    </source>
</evidence>
<dbReference type="GO" id="GO:0009246">
    <property type="term" value="P:enterobacterial common antigen biosynthetic process"/>
    <property type="evidence" value="ECO:0007669"/>
    <property type="project" value="TreeGrafter"/>
</dbReference>
<keyword evidence="6 7" id="KW-0472">Membrane</keyword>
<keyword evidence="3" id="KW-1003">Cell membrane</keyword>
<feature type="transmembrane region" description="Helical" evidence="7">
    <location>
        <begin position="204"/>
        <end position="221"/>
    </location>
</feature>
<evidence type="ECO:0000256" key="6">
    <source>
        <dbReference type="ARBA" id="ARBA00023136"/>
    </source>
</evidence>
<gene>
    <name evidence="9" type="ORF">EHQ24_07085</name>
</gene>
<sequence length="359" mass="41695">MEWELLGIILAGFGALYLWAFRIPYSLPHPIATPVGRENRFDILRGFAMIGIVIIHIHSYFQFFHPADTSVIRTTLFLSNLSRFSVPLFIITSAIFLRKKEGYWTSKFKNLLIPYTIASVVGYFIKYNHYTVLEFLQFYLLGKVFAPFYFVPLLIQFYIFYYIFERILMNSKYSNSLLLISFLINLSSNLGFFDNLIAKDYHSISILNYIFFFLLGIRIGLSKEEKNKPAANIFVLLGTFSLIILFLLICFSGIYGVDFKNHHLVYPIFFFLFIWEILPKLSQKVSNWICFIGTNSLFIFLLHPFVIHMMHSFDPYSFGGPILGYIVTLILNVGIPTAIAVIVQKGKSLYQSHHFPEQQ</sequence>
<feature type="transmembrane region" description="Helical" evidence="7">
    <location>
        <begin position="6"/>
        <end position="25"/>
    </location>
</feature>
<feature type="transmembrane region" description="Helical" evidence="7">
    <location>
        <begin position="322"/>
        <end position="343"/>
    </location>
</feature>
<protein>
    <submittedName>
        <fullName evidence="9">Acyltransferase</fullName>
    </submittedName>
</protein>
<reference evidence="9" key="1">
    <citation type="journal article" date="2019" name="PLoS Negl. Trop. Dis.">
        <title>Revisiting the worldwide diversity of Leptospira species in the environment.</title>
        <authorList>
            <person name="Vincent A.T."/>
            <person name="Schiettekatte O."/>
            <person name="Bourhy P."/>
            <person name="Veyrier F.J."/>
            <person name="Picardeau M."/>
        </authorList>
    </citation>
    <scope>NUCLEOTIDE SEQUENCE [LARGE SCALE GENOMIC DNA]</scope>
    <source>
        <strain evidence="9">201800287</strain>
    </source>
</reference>
<evidence type="ECO:0000259" key="8">
    <source>
        <dbReference type="Pfam" id="PF01757"/>
    </source>
</evidence>
<feature type="transmembrane region" description="Helical" evidence="7">
    <location>
        <begin position="288"/>
        <end position="310"/>
    </location>
</feature>
<evidence type="ECO:0000256" key="1">
    <source>
        <dbReference type="ARBA" id="ARBA00004651"/>
    </source>
</evidence>
<feature type="transmembrane region" description="Helical" evidence="7">
    <location>
        <begin position="233"/>
        <end position="257"/>
    </location>
</feature>
<keyword evidence="9" id="KW-0012">Acyltransferase</keyword>
<dbReference type="EMBL" id="RQFK01000023">
    <property type="protein sequence ID" value="TGK83069.1"/>
    <property type="molecule type" value="Genomic_DNA"/>
</dbReference>
<dbReference type="PANTHER" id="PTHR40074:SF2">
    <property type="entry name" value="O-ACETYLTRANSFERASE WECH"/>
    <property type="match status" value="1"/>
</dbReference>
<evidence type="ECO:0000256" key="5">
    <source>
        <dbReference type="ARBA" id="ARBA00022989"/>
    </source>
</evidence>